<feature type="domain" description="M23ase beta-sheet core" evidence="1">
    <location>
        <begin position="42"/>
        <end position="136"/>
    </location>
</feature>
<sequence length="149" mass="15383">MGGSPSALAAAGIGGIAPGANGFVVPARGTFTSAFGPRWGTYHQGIDIANAIGTPIYAVAAGTVIDAGPASGFGLWVRIRHDDGTITVYGHMYDFFVSVGERVPAGMQIARIGNRGDSSGPHLHFEVIVDGQHVDPQLWLAQRGIALTS</sequence>
<evidence type="ECO:0000313" key="2">
    <source>
        <dbReference type="EMBL" id="QXQ16015.1"/>
    </source>
</evidence>
<dbReference type="InterPro" id="IPR011055">
    <property type="entry name" value="Dup_hybrid_motif"/>
</dbReference>
<keyword evidence="3" id="KW-1185">Reference proteome</keyword>
<dbReference type="Proteomes" id="UP000887023">
    <property type="component" value="Chromosome"/>
</dbReference>
<dbReference type="CDD" id="cd12797">
    <property type="entry name" value="M23_peptidase"/>
    <property type="match status" value="1"/>
</dbReference>
<protein>
    <submittedName>
        <fullName evidence="2">M23 family metallopeptidase</fullName>
    </submittedName>
</protein>
<dbReference type="Gene3D" id="2.70.70.10">
    <property type="entry name" value="Glucose Permease (Domain IIA)"/>
    <property type="match status" value="1"/>
</dbReference>
<proteinExistence type="predicted"/>
<gene>
    <name evidence="2" type="ORF">KV203_16970</name>
</gene>
<dbReference type="PANTHER" id="PTHR21666">
    <property type="entry name" value="PEPTIDASE-RELATED"/>
    <property type="match status" value="1"/>
</dbReference>
<dbReference type="InterPro" id="IPR050570">
    <property type="entry name" value="Cell_wall_metabolism_enzyme"/>
</dbReference>
<dbReference type="EMBL" id="CP079105">
    <property type="protein sequence ID" value="QXQ16015.1"/>
    <property type="molecule type" value="Genomic_DNA"/>
</dbReference>
<name>A0ABX8SDK2_9ACTN</name>
<reference evidence="2" key="1">
    <citation type="submission" date="2021-07" db="EMBL/GenBank/DDBJ databases">
        <title>Candidatus Kaistella beijingensis sp. nov. isolated from a municipal wastewater treatment plant is involved in sludge foaming.</title>
        <authorList>
            <person name="Song Y."/>
            <person name="Liu S.-J."/>
        </authorList>
    </citation>
    <scope>NUCLEOTIDE SEQUENCE</scope>
    <source>
        <strain evidence="2">DSM 43998</strain>
    </source>
</reference>
<accession>A0ABX8SDK2</accession>
<dbReference type="InterPro" id="IPR016047">
    <property type="entry name" value="M23ase_b-sheet_dom"/>
</dbReference>
<dbReference type="PANTHER" id="PTHR21666:SF270">
    <property type="entry name" value="MUREIN HYDROLASE ACTIVATOR ENVC"/>
    <property type="match status" value="1"/>
</dbReference>
<organism evidence="2 3">
    <name type="scientific">Skermania pinensis</name>
    <dbReference type="NCBI Taxonomy" id="39122"/>
    <lineage>
        <taxon>Bacteria</taxon>
        <taxon>Bacillati</taxon>
        <taxon>Actinomycetota</taxon>
        <taxon>Actinomycetes</taxon>
        <taxon>Mycobacteriales</taxon>
        <taxon>Gordoniaceae</taxon>
        <taxon>Skermania</taxon>
    </lineage>
</organism>
<dbReference type="Pfam" id="PF01551">
    <property type="entry name" value="Peptidase_M23"/>
    <property type="match status" value="1"/>
</dbReference>
<dbReference type="SUPFAM" id="SSF51261">
    <property type="entry name" value="Duplicated hybrid motif"/>
    <property type="match status" value="1"/>
</dbReference>
<evidence type="ECO:0000313" key="3">
    <source>
        <dbReference type="Proteomes" id="UP000887023"/>
    </source>
</evidence>
<evidence type="ECO:0000259" key="1">
    <source>
        <dbReference type="Pfam" id="PF01551"/>
    </source>
</evidence>